<dbReference type="EMBL" id="CP015401">
    <property type="protein sequence ID" value="ANU58476.1"/>
    <property type="molecule type" value="Genomic_DNA"/>
</dbReference>
<evidence type="ECO:0000256" key="3">
    <source>
        <dbReference type="ARBA" id="ARBA00023125"/>
    </source>
</evidence>
<dbReference type="GO" id="GO:0000976">
    <property type="term" value="F:transcription cis-regulatory region binding"/>
    <property type="evidence" value="ECO:0007669"/>
    <property type="project" value="TreeGrafter"/>
</dbReference>
<dbReference type="SMART" id="SM00448">
    <property type="entry name" value="REC"/>
    <property type="match status" value="1"/>
</dbReference>
<dbReference type="PROSITE" id="PS50110">
    <property type="entry name" value="RESPONSE_REGULATORY"/>
    <property type="match status" value="1"/>
</dbReference>
<dbReference type="PANTHER" id="PTHR48111:SF40">
    <property type="entry name" value="PHOSPHATE REGULON TRANSCRIPTIONAL REGULATORY PROTEIN PHOB"/>
    <property type="match status" value="1"/>
</dbReference>
<gene>
    <name evidence="4" type="ORF">A4V03_13590</name>
</gene>
<dbReference type="GO" id="GO:0006355">
    <property type="term" value="P:regulation of DNA-templated transcription"/>
    <property type="evidence" value="ECO:0007669"/>
    <property type="project" value="InterPro"/>
</dbReference>
<keyword evidence="3 4" id="KW-0238">DNA-binding</keyword>
<dbReference type="InterPro" id="IPR036388">
    <property type="entry name" value="WH-like_DNA-bd_sf"/>
</dbReference>
<name>A0A1C7H3D8_9BACE</name>
<dbReference type="PROSITE" id="PS51755">
    <property type="entry name" value="OMPR_PHOB"/>
    <property type="match status" value="1"/>
</dbReference>
<dbReference type="InterPro" id="IPR001867">
    <property type="entry name" value="OmpR/PhoB-type_DNA-bd"/>
</dbReference>
<dbReference type="Gene3D" id="3.40.50.2300">
    <property type="match status" value="1"/>
</dbReference>
<keyword evidence="1" id="KW-0597">Phosphoprotein</keyword>
<dbReference type="InterPro" id="IPR001789">
    <property type="entry name" value="Sig_transdc_resp-reg_receiver"/>
</dbReference>
<protein>
    <submittedName>
        <fullName evidence="4">DNA-binding response regulator</fullName>
    </submittedName>
</protein>
<organism evidence="4 5">
    <name type="scientific">Bacteroides caecimuris</name>
    <dbReference type="NCBI Taxonomy" id="1796613"/>
    <lineage>
        <taxon>Bacteria</taxon>
        <taxon>Pseudomonadati</taxon>
        <taxon>Bacteroidota</taxon>
        <taxon>Bacteroidia</taxon>
        <taxon>Bacteroidales</taxon>
        <taxon>Bacteroidaceae</taxon>
        <taxon>Bacteroides</taxon>
    </lineage>
</organism>
<dbReference type="KEGG" id="bcae:A4V03_13590"/>
<dbReference type="InterPro" id="IPR016032">
    <property type="entry name" value="Sig_transdc_resp-reg_C-effctor"/>
</dbReference>
<dbReference type="SUPFAM" id="SSF52172">
    <property type="entry name" value="CheY-like"/>
    <property type="match status" value="1"/>
</dbReference>
<dbReference type="GeneID" id="82188176"/>
<dbReference type="InterPro" id="IPR011006">
    <property type="entry name" value="CheY-like_superfamily"/>
</dbReference>
<evidence type="ECO:0000256" key="2">
    <source>
        <dbReference type="ARBA" id="ARBA00023012"/>
    </source>
</evidence>
<keyword evidence="2" id="KW-0902">Two-component regulatory system</keyword>
<dbReference type="InterPro" id="IPR039420">
    <property type="entry name" value="WalR-like"/>
</dbReference>
<dbReference type="GO" id="GO:0005829">
    <property type="term" value="C:cytosol"/>
    <property type="evidence" value="ECO:0007669"/>
    <property type="project" value="TreeGrafter"/>
</dbReference>
<dbReference type="Gene3D" id="1.10.10.10">
    <property type="entry name" value="Winged helix-like DNA-binding domain superfamily/Winged helix DNA-binding domain"/>
    <property type="match status" value="1"/>
</dbReference>
<keyword evidence="5" id="KW-1185">Reference proteome</keyword>
<dbReference type="AlphaFoldDB" id="A0A1C7H3D8"/>
<evidence type="ECO:0000313" key="5">
    <source>
        <dbReference type="Proteomes" id="UP000092631"/>
    </source>
</evidence>
<sequence>MATERILIVDDEETLCEVLQLNLENEGYDVDIAFSAEEALTLDLKKYSLILLDIMMGGISGIKMTKMLKADLKTAEIPIIFCTARDTEDDMVMGLNLGADDYIMKPYTIRNVIARVKSVLRRTVTHKSNNVHSDKTNIMQVEGLRLNLEFKRCTVDGAEVKLTRKEFELLAYLISHRGKILSREQILSKVWKEEVVVLDRTIDVNITRVRSKIGAYGSYIVTRSGFGYGFRD</sequence>
<evidence type="ECO:0000256" key="1">
    <source>
        <dbReference type="ARBA" id="ARBA00022553"/>
    </source>
</evidence>
<dbReference type="RefSeq" id="WP_065539336.1">
    <property type="nucleotide sequence ID" value="NZ_CAPDLJ010000013.1"/>
</dbReference>
<dbReference type="SMART" id="SM00862">
    <property type="entry name" value="Trans_reg_C"/>
    <property type="match status" value="1"/>
</dbReference>
<proteinExistence type="predicted"/>
<dbReference type="Proteomes" id="UP000092631">
    <property type="component" value="Chromosome"/>
</dbReference>
<dbReference type="Pfam" id="PF00486">
    <property type="entry name" value="Trans_reg_C"/>
    <property type="match status" value="1"/>
</dbReference>
<dbReference type="SUPFAM" id="SSF46894">
    <property type="entry name" value="C-terminal effector domain of the bipartite response regulators"/>
    <property type="match status" value="1"/>
</dbReference>
<accession>A0A1C7H3D8</accession>
<dbReference type="CDD" id="cd00383">
    <property type="entry name" value="trans_reg_C"/>
    <property type="match status" value="1"/>
</dbReference>
<reference evidence="5" key="1">
    <citation type="submission" date="2016-04" db="EMBL/GenBank/DDBJ databases">
        <title>Complete Genome Sequences of Twelve Strains of a Stable Defined Moderately Diverse Mouse Microbiota 2 (sDMDMm2).</title>
        <authorList>
            <person name="Uchimura Y."/>
            <person name="Wyss M."/>
            <person name="Brugiroux S."/>
            <person name="Limenitakis J.P."/>
            <person name="Stecher B."/>
            <person name="McCoy K.D."/>
            <person name="Macpherson A.J."/>
        </authorList>
    </citation>
    <scope>NUCLEOTIDE SEQUENCE [LARGE SCALE GENOMIC DNA]</scope>
    <source>
        <strain evidence="5">I48</strain>
    </source>
</reference>
<evidence type="ECO:0000313" key="4">
    <source>
        <dbReference type="EMBL" id="ANU58476.1"/>
    </source>
</evidence>
<dbReference type="OrthoDB" id="9790442at2"/>
<dbReference type="PANTHER" id="PTHR48111">
    <property type="entry name" value="REGULATOR OF RPOS"/>
    <property type="match status" value="1"/>
</dbReference>
<dbReference type="GO" id="GO:0032993">
    <property type="term" value="C:protein-DNA complex"/>
    <property type="evidence" value="ECO:0007669"/>
    <property type="project" value="TreeGrafter"/>
</dbReference>
<dbReference type="Pfam" id="PF00072">
    <property type="entry name" value="Response_reg"/>
    <property type="match status" value="1"/>
</dbReference>
<dbReference type="GO" id="GO:0000156">
    <property type="term" value="F:phosphorelay response regulator activity"/>
    <property type="evidence" value="ECO:0007669"/>
    <property type="project" value="TreeGrafter"/>
</dbReference>